<protein>
    <submittedName>
        <fullName evidence="2">Uncharacterized protein</fullName>
    </submittedName>
</protein>
<evidence type="ECO:0000256" key="1">
    <source>
        <dbReference type="SAM" id="MobiDB-lite"/>
    </source>
</evidence>
<feature type="region of interest" description="Disordered" evidence="1">
    <location>
        <begin position="441"/>
        <end position="511"/>
    </location>
</feature>
<evidence type="ECO:0000313" key="2">
    <source>
        <dbReference type="EMBL" id="KIJ58554.1"/>
    </source>
</evidence>
<dbReference type="EMBL" id="KN839927">
    <property type="protein sequence ID" value="KIJ58554.1"/>
    <property type="molecule type" value="Genomic_DNA"/>
</dbReference>
<dbReference type="HOGENOM" id="CLU_002498_9_3_1"/>
<proteinExistence type="predicted"/>
<feature type="region of interest" description="Disordered" evidence="1">
    <location>
        <begin position="158"/>
        <end position="180"/>
    </location>
</feature>
<feature type="compositionally biased region" description="Acidic residues" evidence="1">
    <location>
        <begin position="502"/>
        <end position="511"/>
    </location>
</feature>
<reference evidence="2 3" key="1">
    <citation type="submission" date="2014-04" db="EMBL/GenBank/DDBJ databases">
        <title>Evolutionary Origins and Diversification of the Mycorrhizal Mutualists.</title>
        <authorList>
            <consortium name="DOE Joint Genome Institute"/>
            <consortium name="Mycorrhizal Genomics Consortium"/>
            <person name="Kohler A."/>
            <person name="Kuo A."/>
            <person name="Nagy L.G."/>
            <person name="Floudas D."/>
            <person name="Copeland A."/>
            <person name="Barry K.W."/>
            <person name="Cichocki N."/>
            <person name="Veneault-Fourrey C."/>
            <person name="LaButti K."/>
            <person name="Lindquist E.A."/>
            <person name="Lipzen A."/>
            <person name="Lundell T."/>
            <person name="Morin E."/>
            <person name="Murat C."/>
            <person name="Riley R."/>
            <person name="Ohm R."/>
            <person name="Sun H."/>
            <person name="Tunlid A."/>
            <person name="Henrissat B."/>
            <person name="Grigoriev I.V."/>
            <person name="Hibbett D.S."/>
            <person name="Martin F."/>
        </authorList>
    </citation>
    <scope>NUCLEOTIDE SEQUENCE [LARGE SCALE GENOMIC DNA]</scope>
    <source>
        <strain evidence="2 3">MD-312</strain>
    </source>
</reference>
<dbReference type="OrthoDB" id="2687259at2759"/>
<dbReference type="Proteomes" id="UP000053820">
    <property type="component" value="Unassembled WGS sequence"/>
</dbReference>
<keyword evidence="3" id="KW-1185">Reference proteome</keyword>
<feature type="compositionally biased region" description="Polar residues" evidence="1">
    <location>
        <begin position="222"/>
        <end position="232"/>
    </location>
</feature>
<feature type="compositionally biased region" description="Polar residues" evidence="1">
    <location>
        <begin position="62"/>
        <end position="72"/>
    </location>
</feature>
<feature type="non-terminal residue" evidence="2">
    <location>
        <position position="1"/>
    </location>
</feature>
<accession>A0A0C9UZV8</accession>
<feature type="region of interest" description="Disordered" evidence="1">
    <location>
        <begin position="220"/>
        <end position="240"/>
    </location>
</feature>
<sequence>LCRWHGLAKLRMHTDETLQVMDGVTQALGNAIRAFAADTCPEFATKELKRKAECHQRRENRSQLSTASSSARLNPGHIGCQPKSFNLQTYKLHALTDYVSSIRTYRTTDSYSTQPGEREHRVGKGRYKRTNGKDFTRQLTRIEHRQARIRRIREKFEATMQSSESVPNVPEERYNLGKSQNRPIDLDGLVRRNADPALQDFTFKLKRHLLPRIRAIHAQGPEASNTAHSPSQLLPGLDNTYSTSEPTPDHLLFKGNRIYQHHVLRINYTTYDVHRAQDIFNPNSDHRDIMMLATADSAEGHKFCYARIIGVYHANVQYIGPGLKDYLPWRLDFLHVQWFEWIPPRRGEGEVGLDTLRFLPMNDVDTFDFVDPADVLRGCHLIPAFASGKLHPDGVAVSPMARNSEDWKYYYANRFVDRDMLLRYHWGLGIGHIYSHMRDNSRVNSSDDTHPPPIQSRAQKNTPRTHIIVGTSGGSEGDPNTEFSLNDPDTLAWEEQSGNEAVSEEEDESDNDLFATYEMYGYDSGGGEDID</sequence>
<feature type="region of interest" description="Disordered" evidence="1">
    <location>
        <begin position="54"/>
        <end position="77"/>
    </location>
</feature>
<feature type="compositionally biased region" description="Basic and acidic residues" evidence="1">
    <location>
        <begin position="441"/>
        <end position="450"/>
    </location>
</feature>
<organism evidence="2 3">
    <name type="scientific">Hydnomerulius pinastri MD-312</name>
    <dbReference type="NCBI Taxonomy" id="994086"/>
    <lineage>
        <taxon>Eukaryota</taxon>
        <taxon>Fungi</taxon>
        <taxon>Dikarya</taxon>
        <taxon>Basidiomycota</taxon>
        <taxon>Agaricomycotina</taxon>
        <taxon>Agaricomycetes</taxon>
        <taxon>Agaricomycetidae</taxon>
        <taxon>Boletales</taxon>
        <taxon>Boletales incertae sedis</taxon>
        <taxon>Leucogyrophana</taxon>
    </lineage>
</organism>
<name>A0A0C9UZV8_9AGAM</name>
<dbReference type="AlphaFoldDB" id="A0A0C9UZV8"/>
<gene>
    <name evidence="2" type="ORF">HYDPIDRAFT_102384</name>
</gene>
<evidence type="ECO:0000313" key="3">
    <source>
        <dbReference type="Proteomes" id="UP000053820"/>
    </source>
</evidence>